<protein>
    <submittedName>
        <fullName evidence="1">Uncharacterized protein</fullName>
    </submittedName>
</protein>
<proteinExistence type="predicted"/>
<keyword evidence="2" id="KW-1185">Reference proteome</keyword>
<comment type="caution">
    <text evidence="1">The sequence shown here is derived from an EMBL/GenBank/DDBJ whole genome shotgun (WGS) entry which is preliminary data.</text>
</comment>
<dbReference type="Proteomes" id="UP001596368">
    <property type="component" value="Unassembled WGS sequence"/>
</dbReference>
<evidence type="ECO:0000313" key="1">
    <source>
        <dbReference type="EMBL" id="MFC7137711.1"/>
    </source>
</evidence>
<evidence type="ECO:0000313" key="2">
    <source>
        <dbReference type="Proteomes" id="UP001596368"/>
    </source>
</evidence>
<sequence length="112" mass="12050">MGGFVELIGVLVDGEQVVVSDLPIATGEMSPNKFLPSESPVPIPSIQVAQSTDDTIDITARGEEYRVQQDEELTVGLKSKTVTSPGGDQFEVTPQVRVRNHGELTAHKFTGE</sequence>
<dbReference type="EMBL" id="JBHSZG010000002">
    <property type="protein sequence ID" value="MFC7137711.1"/>
    <property type="molecule type" value="Genomic_DNA"/>
</dbReference>
<organism evidence="1 2">
    <name type="scientific">Halobaculum litoreum</name>
    <dbReference type="NCBI Taxonomy" id="3031998"/>
    <lineage>
        <taxon>Archaea</taxon>
        <taxon>Methanobacteriati</taxon>
        <taxon>Methanobacteriota</taxon>
        <taxon>Stenosarchaea group</taxon>
        <taxon>Halobacteria</taxon>
        <taxon>Halobacteriales</taxon>
        <taxon>Haloferacaceae</taxon>
        <taxon>Halobaculum</taxon>
    </lineage>
</organism>
<gene>
    <name evidence="1" type="ORF">ACFQRB_17075</name>
</gene>
<dbReference type="RefSeq" id="WP_284014718.1">
    <property type="nucleotide sequence ID" value="NZ_CP126157.1"/>
</dbReference>
<dbReference type="AlphaFoldDB" id="A0ABD5XW60"/>
<reference evidence="1 2" key="1">
    <citation type="journal article" date="2019" name="Int. J. Syst. Evol. Microbiol.">
        <title>The Global Catalogue of Microorganisms (GCM) 10K type strain sequencing project: providing services to taxonomists for standard genome sequencing and annotation.</title>
        <authorList>
            <consortium name="The Broad Institute Genomics Platform"/>
            <consortium name="The Broad Institute Genome Sequencing Center for Infectious Disease"/>
            <person name="Wu L."/>
            <person name="Ma J."/>
        </authorList>
    </citation>
    <scope>NUCLEOTIDE SEQUENCE [LARGE SCALE GENOMIC DNA]</scope>
    <source>
        <strain evidence="1 2">DT92</strain>
    </source>
</reference>
<accession>A0ABD5XW60</accession>
<dbReference type="GeneID" id="81123472"/>
<name>A0ABD5XW60_9EURY</name>